<dbReference type="InterPro" id="IPR005804">
    <property type="entry name" value="FA_desaturase_dom"/>
</dbReference>
<dbReference type="PANTHER" id="PTHR19353">
    <property type="entry name" value="FATTY ACID DESATURASE 2"/>
    <property type="match status" value="1"/>
</dbReference>
<evidence type="ECO:0000256" key="4">
    <source>
        <dbReference type="ARBA" id="ARBA00009295"/>
    </source>
</evidence>
<dbReference type="Gene3D" id="3.10.120.10">
    <property type="entry name" value="Cytochrome b5-like heme/steroid binding domain"/>
    <property type="match status" value="1"/>
</dbReference>
<keyword evidence="15 17" id="KW-0472">Membrane</keyword>
<evidence type="ECO:0000256" key="16">
    <source>
        <dbReference type="SAM" id="MobiDB-lite"/>
    </source>
</evidence>
<evidence type="ECO:0000256" key="8">
    <source>
        <dbReference type="ARBA" id="ARBA00022692"/>
    </source>
</evidence>
<dbReference type="InterPro" id="IPR001199">
    <property type="entry name" value="Cyt_B5-like_heme/steroid-bd"/>
</dbReference>
<evidence type="ECO:0000256" key="14">
    <source>
        <dbReference type="ARBA" id="ARBA00023098"/>
    </source>
</evidence>
<dbReference type="SMART" id="SM01117">
    <property type="entry name" value="Cyt-b5"/>
    <property type="match status" value="1"/>
</dbReference>
<dbReference type="Proteomes" id="UP000818624">
    <property type="component" value="Chromosome 7"/>
</dbReference>
<dbReference type="CDD" id="cd03506">
    <property type="entry name" value="Delta6-FADS-like"/>
    <property type="match status" value="1"/>
</dbReference>
<evidence type="ECO:0000256" key="13">
    <source>
        <dbReference type="ARBA" id="ARBA00023004"/>
    </source>
</evidence>
<name>A0ABY8EWA3_MALFU</name>
<accession>A0ABY8EWA3</accession>
<feature type="transmembrane region" description="Helical" evidence="17">
    <location>
        <begin position="210"/>
        <end position="230"/>
    </location>
</feature>
<evidence type="ECO:0000256" key="7">
    <source>
        <dbReference type="ARBA" id="ARBA00022617"/>
    </source>
</evidence>
<reference evidence="19 20" key="1">
    <citation type="journal article" date="2020" name="Elife">
        <title>Loss of centromere function drives karyotype evolution in closely related Malassezia species.</title>
        <authorList>
            <person name="Sankaranarayanan S.R."/>
            <person name="Ianiri G."/>
            <person name="Coelho M.A."/>
            <person name="Reza M.H."/>
            <person name="Thimmappa B.C."/>
            <person name="Ganguly P."/>
            <person name="Vadnala R.N."/>
            <person name="Sun S."/>
            <person name="Siddharthan R."/>
            <person name="Tellgren-Roth C."/>
            <person name="Dawson T.L."/>
            <person name="Heitman J."/>
            <person name="Sanyal K."/>
        </authorList>
    </citation>
    <scope>NUCLEOTIDE SEQUENCE [LARGE SCALE GENOMIC DNA]</scope>
    <source>
        <strain evidence="19">CBS14141</strain>
    </source>
</reference>
<evidence type="ECO:0000256" key="10">
    <source>
        <dbReference type="ARBA" id="ARBA00022919"/>
    </source>
</evidence>
<dbReference type="InterPro" id="IPR036400">
    <property type="entry name" value="Cyt_B5-like_heme/steroid_sf"/>
</dbReference>
<feature type="transmembrane region" description="Helical" evidence="17">
    <location>
        <begin position="422"/>
        <end position="444"/>
    </location>
</feature>
<dbReference type="PANTHER" id="PTHR19353:SF30">
    <property type="entry name" value="DELTA 8-(E)-SPHINGOLIPID DESATURASE"/>
    <property type="match status" value="1"/>
</dbReference>
<comment type="pathway">
    <text evidence="2">Lipid metabolism; sphingolipid metabolism.</text>
</comment>
<sequence length="616" mass="68074">MGLPTRVLTRAQIAERIAQGEVLVLHRRLVYKLDNWVNKHPGGDLAILHFVGRDAKDEIEVYHSAETIATLMRHFAIAQLAEEDATDLSKGRVYRPLMPPIQLGYRNGRLDHPDAQLAAWHAAQGDGESACARIASFPLPVALLEPPPSPLPLLREAQISAAFEQLHAQIRDAGLYELRPHHYARESVRYVGLAVLSYVTFQAAKRTSGVAATLLYLVSAAFLGLMWHQLTFVAHDAGHTSMTHDYATDRFIGVFVASFLGGLSLVWWCDNHDVHHLVTNHPEHDPDIQHMPIFAVSPRFVLEPKVRGTVAPETAPAAQAAEKAPGAQAPAAQSPEKAPNAQTPAAPTAEEKGAMAQGAEDQAASAAPQAASAAPPTSTSIPPAAQDTPTPSGPKGLWSSYYRRVLYFDAPARVLLRFQHKLYYIIMSLARFNLYALSYSFLLLRARRDRWFALECFGLVCFWTWFGAGVLRALPSWGIVVGYLLVSHVFASPVHVQIVLSHFAQDTTDLGPQECFASRQIRTTMDVQCSPALDFVHGGLHMQVTHHLFPRLPRHNLREARDRFVRPFCTRYGLVYEERRFAPGNGKVLARLKEVADQVAFLACVAQAQARGELHS</sequence>
<dbReference type="Pfam" id="PF00487">
    <property type="entry name" value="FA_desaturase"/>
    <property type="match status" value="2"/>
</dbReference>
<organism evidence="19 20">
    <name type="scientific">Malassezia furfur</name>
    <name type="common">Pityriasis versicolor infection agent</name>
    <name type="synonym">Pityrosporum furfur</name>
    <dbReference type="NCBI Taxonomy" id="55194"/>
    <lineage>
        <taxon>Eukaryota</taxon>
        <taxon>Fungi</taxon>
        <taxon>Dikarya</taxon>
        <taxon>Basidiomycota</taxon>
        <taxon>Ustilaginomycotina</taxon>
        <taxon>Malasseziomycetes</taxon>
        <taxon>Malasseziales</taxon>
        <taxon>Malasseziaceae</taxon>
        <taxon>Malassezia</taxon>
    </lineage>
</organism>
<keyword evidence="13" id="KW-0408">Iron</keyword>
<keyword evidence="11 17" id="KW-1133">Transmembrane helix</keyword>
<gene>
    <name evidence="19" type="ORF">GLX27_004574</name>
</gene>
<comment type="similarity">
    <text evidence="4">Belongs to the fatty acid desaturase type 1 family.</text>
</comment>
<dbReference type="EMBL" id="CP046240">
    <property type="protein sequence ID" value="WFD49888.1"/>
    <property type="molecule type" value="Genomic_DNA"/>
</dbReference>
<evidence type="ECO:0000259" key="18">
    <source>
        <dbReference type="PROSITE" id="PS50255"/>
    </source>
</evidence>
<proteinExistence type="inferred from homology"/>
<dbReference type="GO" id="GO:0016491">
    <property type="term" value="F:oxidoreductase activity"/>
    <property type="evidence" value="ECO:0007669"/>
    <property type="project" value="UniProtKB-KW"/>
</dbReference>
<evidence type="ECO:0000256" key="11">
    <source>
        <dbReference type="ARBA" id="ARBA00022989"/>
    </source>
</evidence>
<keyword evidence="12 19" id="KW-0560">Oxidoreductase</keyword>
<evidence type="ECO:0000256" key="5">
    <source>
        <dbReference type="ARBA" id="ARBA00012019"/>
    </source>
</evidence>
<evidence type="ECO:0000256" key="12">
    <source>
        <dbReference type="ARBA" id="ARBA00023002"/>
    </source>
</evidence>
<feature type="region of interest" description="Disordered" evidence="16">
    <location>
        <begin position="313"/>
        <end position="392"/>
    </location>
</feature>
<evidence type="ECO:0000256" key="9">
    <source>
        <dbReference type="ARBA" id="ARBA00022723"/>
    </source>
</evidence>
<dbReference type="InterPro" id="IPR012171">
    <property type="entry name" value="Fatty_acid_desaturase"/>
</dbReference>
<keyword evidence="14" id="KW-0443">Lipid metabolism</keyword>
<dbReference type="PROSITE" id="PS50255">
    <property type="entry name" value="CYTOCHROME_B5_2"/>
    <property type="match status" value="1"/>
</dbReference>
<comment type="subcellular location">
    <subcellularLocation>
        <location evidence="1">Membrane</location>
        <topology evidence="1">Multi-pass membrane protein</topology>
    </subcellularLocation>
</comment>
<feature type="domain" description="Cytochrome b5 heme-binding" evidence="18">
    <location>
        <begin position="5"/>
        <end position="81"/>
    </location>
</feature>
<dbReference type="Pfam" id="PF00173">
    <property type="entry name" value="Cyt-b5"/>
    <property type="match status" value="1"/>
</dbReference>
<evidence type="ECO:0000256" key="2">
    <source>
        <dbReference type="ARBA" id="ARBA00004760"/>
    </source>
</evidence>
<keyword evidence="7" id="KW-0349">Heme</keyword>
<evidence type="ECO:0000256" key="3">
    <source>
        <dbReference type="ARBA" id="ARBA00004991"/>
    </source>
</evidence>
<keyword evidence="20" id="KW-1185">Reference proteome</keyword>
<dbReference type="PIRSF" id="PIRSF015921">
    <property type="entry name" value="FA_sphinglp_des"/>
    <property type="match status" value="1"/>
</dbReference>
<protein>
    <recommendedName>
        <fullName evidence="6">Delta 8-(E)-sphingolipid desaturase</fullName>
        <ecNumber evidence="5">1.14.19.18</ecNumber>
    </recommendedName>
</protein>
<keyword evidence="8 17" id="KW-0812">Transmembrane</keyword>
<keyword evidence="9" id="KW-0479">Metal-binding</keyword>
<feature type="compositionally biased region" description="Low complexity" evidence="16">
    <location>
        <begin position="313"/>
        <end position="386"/>
    </location>
</feature>
<evidence type="ECO:0000313" key="20">
    <source>
        <dbReference type="Proteomes" id="UP000818624"/>
    </source>
</evidence>
<evidence type="ECO:0000256" key="17">
    <source>
        <dbReference type="SAM" id="Phobius"/>
    </source>
</evidence>
<feature type="transmembrane region" description="Helical" evidence="17">
    <location>
        <begin position="477"/>
        <end position="500"/>
    </location>
</feature>
<evidence type="ECO:0000256" key="6">
    <source>
        <dbReference type="ARBA" id="ARBA00016939"/>
    </source>
</evidence>
<feature type="transmembrane region" description="Helical" evidence="17">
    <location>
        <begin position="451"/>
        <end position="471"/>
    </location>
</feature>
<dbReference type="EC" id="1.14.19.18" evidence="5"/>
<keyword evidence="10" id="KW-0746">Sphingolipid metabolism</keyword>
<feature type="transmembrane region" description="Helical" evidence="17">
    <location>
        <begin position="251"/>
        <end position="268"/>
    </location>
</feature>
<evidence type="ECO:0000313" key="19">
    <source>
        <dbReference type="EMBL" id="WFD49888.1"/>
    </source>
</evidence>
<evidence type="ECO:0000256" key="1">
    <source>
        <dbReference type="ARBA" id="ARBA00004141"/>
    </source>
</evidence>
<evidence type="ECO:0000256" key="15">
    <source>
        <dbReference type="ARBA" id="ARBA00023136"/>
    </source>
</evidence>
<comment type="pathway">
    <text evidence="3">Sphingolipid metabolism.</text>
</comment>
<dbReference type="SUPFAM" id="SSF55856">
    <property type="entry name" value="Cytochrome b5-like heme/steroid binding domain"/>
    <property type="match status" value="1"/>
</dbReference>